<dbReference type="Pfam" id="PF00408">
    <property type="entry name" value="PGM_PMM_IV"/>
    <property type="match status" value="1"/>
</dbReference>
<sequence>NVLKYQLEDGSWFCLRPSGTEPKIKFYFGVKDSSLQNSEQKLLTIKEDIMNRL</sequence>
<accession>A0A9X9A601</accession>
<dbReference type="InterPro" id="IPR036900">
    <property type="entry name" value="A-D-PHexomutase_C_sf"/>
</dbReference>
<comment type="caution">
    <text evidence="2">The sequence shown here is derived from an EMBL/GenBank/DDBJ whole genome shotgun (WGS) entry which is preliminary data.</text>
</comment>
<dbReference type="Proteomes" id="UP000308444">
    <property type="component" value="Unassembled WGS sequence"/>
</dbReference>
<feature type="non-terminal residue" evidence="2">
    <location>
        <position position="1"/>
    </location>
</feature>
<reference evidence="2 3" key="1">
    <citation type="journal article" date="2019" name="Environ. Microbiol.">
        <title>An active ?-lactamase is a part of an orchestrated cell wall stress resistance network of Bacillus subtilis and related rhizosphere species.</title>
        <authorList>
            <person name="Bucher T."/>
            <person name="Keren-Paz A."/>
            <person name="Hausser J."/>
            <person name="Olender T."/>
            <person name="Cytryn E."/>
            <person name="Kolodkin-Gal I."/>
        </authorList>
    </citation>
    <scope>NUCLEOTIDE SEQUENCE [LARGE SCALE GENOMIC DNA]</scope>
    <source>
        <strain evidence="2 3">I32</strain>
    </source>
</reference>
<dbReference type="SUPFAM" id="SSF55957">
    <property type="entry name" value="Phosphoglucomutase, C-terminal domain"/>
    <property type="match status" value="1"/>
</dbReference>
<dbReference type="AlphaFoldDB" id="A0A9X9A601"/>
<dbReference type="EMBL" id="SZOH01002297">
    <property type="protein sequence ID" value="TKI95692.1"/>
    <property type="molecule type" value="Genomic_DNA"/>
</dbReference>
<organism evidence="2 3">
    <name type="scientific">Bacillus cereus</name>
    <dbReference type="NCBI Taxonomy" id="1396"/>
    <lineage>
        <taxon>Bacteria</taxon>
        <taxon>Bacillati</taxon>
        <taxon>Bacillota</taxon>
        <taxon>Bacilli</taxon>
        <taxon>Bacillales</taxon>
        <taxon>Bacillaceae</taxon>
        <taxon>Bacillus</taxon>
        <taxon>Bacillus cereus group</taxon>
    </lineage>
</organism>
<name>A0A9X9A601_BACCE</name>
<gene>
    <name evidence="2" type="ORF">FC695_26890</name>
</gene>
<dbReference type="Gene3D" id="3.30.310.50">
    <property type="entry name" value="Alpha-D-phosphohexomutase, C-terminal domain"/>
    <property type="match status" value="1"/>
</dbReference>
<proteinExistence type="predicted"/>
<dbReference type="EC" id="5.4.2.2" evidence="2"/>
<dbReference type="GO" id="GO:0004614">
    <property type="term" value="F:phosphoglucomutase activity"/>
    <property type="evidence" value="ECO:0007669"/>
    <property type="project" value="UniProtKB-EC"/>
</dbReference>
<dbReference type="InterPro" id="IPR005843">
    <property type="entry name" value="A-D-PHexomutase_C"/>
</dbReference>
<evidence type="ECO:0000313" key="3">
    <source>
        <dbReference type="Proteomes" id="UP000308444"/>
    </source>
</evidence>
<evidence type="ECO:0000313" key="2">
    <source>
        <dbReference type="EMBL" id="TKI95692.1"/>
    </source>
</evidence>
<keyword evidence="2" id="KW-0413">Isomerase</keyword>
<evidence type="ECO:0000259" key="1">
    <source>
        <dbReference type="Pfam" id="PF00408"/>
    </source>
</evidence>
<feature type="domain" description="Alpha-D-phosphohexomutase C-terminal" evidence="1">
    <location>
        <begin position="2"/>
        <end position="35"/>
    </location>
</feature>
<protein>
    <submittedName>
        <fullName evidence="2">Phospho-sugar mutase</fullName>
        <ecNumber evidence="2">5.4.2.2</ecNumber>
    </submittedName>
</protein>